<dbReference type="AlphaFoldDB" id="A0A1I3V6W7"/>
<keyword evidence="3" id="KW-1185">Reference proteome</keyword>
<evidence type="ECO:0000313" key="3">
    <source>
        <dbReference type="Proteomes" id="UP000243887"/>
    </source>
</evidence>
<dbReference type="InterPro" id="IPR056600">
    <property type="entry name" value="GBD_T9SS_assoc"/>
</dbReference>
<organism evidence="2 3">
    <name type="scientific">Myroides guanonis</name>
    <dbReference type="NCBI Taxonomy" id="1150112"/>
    <lineage>
        <taxon>Bacteria</taxon>
        <taxon>Pseudomonadati</taxon>
        <taxon>Bacteroidota</taxon>
        <taxon>Flavobacteriia</taxon>
        <taxon>Flavobacteriales</taxon>
        <taxon>Flavobacteriaceae</taxon>
        <taxon>Myroides</taxon>
    </lineage>
</organism>
<dbReference type="STRING" id="1150112.SAMN04487893_1311"/>
<proteinExistence type="predicted"/>
<name>A0A1I3V6W7_9FLAO</name>
<feature type="non-terminal residue" evidence="2">
    <location>
        <position position="580"/>
    </location>
</feature>
<gene>
    <name evidence="2" type="ORF">SAMN04487893_1311</name>
</gene>
<evidence type="ECO:0000313" key="2">
    <source>
        <dbReference type="EMBL" id="SFJ90759.1"/>
    </source>
</evidence>
<evidence type="ECO:0000259" key="1">
    <source>
        <dbReference type="Pfam" id="PF23759"/>
    </source>
</evidence>
<dbReference type="Pfam" id="PF23759">
    <property type="entry name" value="GBD_T9SS_assoc"/>
    <property type="match status" value="1"/>
</dbReference>
<protein>
    <recommendedName>
        <fullName evidence="1">T9SS-like galactose binding domain-containing protein</fullName>
    </recommendedName>
</protein>
<dbReference type="Proteomes" id="UP000243887">
    <property type="component" value="Unassembled WGS sequence"/>
</dbReference>
<sequence>MKTALVKKGTVLFFVFFLSIFFLFASKNFEMSEIEVAELPTDLYSTILSTVEDVFLVAPSNDDCVNAILVPVNEKITCTLTASGSLIDATLSTTVQPSCHPTKYSKDIWFKFVATGPIHQVKILDVNKVNYSIYGAVYDRTCNSIDSKSVACFNVSNFTNNPLVLKNLVIGRTYFIRIAITDNSDYDFKVCVSTAPPAIRVSPSGEQYTVEQLVKDILVQSGCDLVSNIKYQAGDGKNKVNTLGYFNSNGADFPFEEGIVLSTNAVEYIPGPYRGFEAPKERVPFWIGDPDLNKVIDQVGGVGFGSQKAVAVLEFDFVPIKDSLKFEYLFVSDSYHKNCSVVCQPGGALFAAWLTDITSGVGQNLALVPGTTQPIALSTIRDSNKSGAACASFNPQYYWQHFDNNQQDPLGAPVNYAGMTVPMSSEMVYVKPGNKYRIKLAIADFCGFYADASSVFFNARSFNLGTPSLGDDLVIEGGSALCPGETMVLKADLNPNDYVIQWTKDGVDLVGENGPTLTISSKGLYGVNLDYKYVNCYLEVDPIQVEYFDDIIIEKPPLNLVQCKSPTATTLFNLESSMKG</sequence>
<dbReference type="RefSeq" id="WP_177190221.1">
    <property type="nucleotide sequence ID" value="NZ_FORU01000031.1"/>
</dbReference>
<reference evidence="3" key="1">
    <citation type="submission" date="2016-10" db="EMBL/GenBank/DDBJ databases">
        <authorList>
            <person name="Varghese N."/>
            <person name="Submissions S."/>
        </authorList>
    </citation>
    <scope>NUCLEOTIDE SEQUENCE [LARGE SCALE GENOMIC DNA]</scope>
    <source>
        <strain evidence="3">DSM 26542</strain>
    </source>
</reference>
<dbReference type="NCBIfam" id="NF038133">
    <property type="entry name" value="choice_anch_L"/>
    <property type="match status" value="1"/>
</dbReference>
<feature type="domain" description="T9SS-like galactose binding" evidence="1">
    <location>
        <begin position="60"/>
        <end position="183"/>
    </location>
</feature>
<accession>A0A1I3V6W7</accession>
<dbReference type="EMBL" id="FORU01000031">
    <property type="protein sequence ID" value="SFJ90759.1"/>
    <property type="molecule type" value="Genomic_DNA"/>
</dbReference>
<dbReference type="InterPro" id="IPR049804">
    <property type="entry name" value="Choice_anch_L"/>
</dbReference>